<evidence type="ECO:0000256" key="3">
    <source>
        <dbReference type="ARBA" id="ARBA00023125"/>
    </source>
</evidence>
<sequence length="236" mass="25778">MNLMEEDESASASAANSPSPPPPPPLLGSSAVEHMFDKVVTPSDVGKLNRLVIPKQHAERHLPLRADDSRAGLLLRFEDRDGRTWRFRYSYWHSSQSYVITKGWSRFVRDKALQPGDLVSFHRGPTGRLLIDCRRRRPDWAPASAAVGRLWAPFGPFLTPPPGGPVQLYGPCVGNPICGPPEEGRVVLGSVPVVKGKAAAKKLRLFGVTVDCPISETDANSSGDPICGDSGYRRFL</sequence>
<dbReference type="Pfam" id="PF02362">
    <property type="entry name" value="B3"/>
    <property type="match status" value="1"/>
</dbReference>
<dbReference type="EMBL" id="BKCP01000447">
    <property type="protein sequence ID" value="GER25733.1"/>
    <property type="molecule type" value="Genomic_DNA"/>
</dbReference>
<feature type="domain" description="TF-B3" evidence="7">
    <location>
        <begin position="36"/>
        <end position="137"/>
    </location>
</feature>
<dbReference type="InterPro" id="IPR015300">
    <property type="entry name" value="DNA-bd_pseudobarrel_sf"/>
</dbReference>
<evidence type="ECO:0000256" key="4">
    <source>
        <dbReference type="ARBA" id="ARBA00023163"/>
    </source>
</evidence>
<evidence type="ECO:0000256" key="2">
    <source>
        <dbReference type="ARBA" id="ARBA00023015"/>
    </source>
</evidence>
<dbReference type="OrthoDB" id="2020802at2759"/>
<evidence type="ECO:0000313" key="8">
    <source>
        <dbReference type="EMBL" id="GER25733.1"/>
    </source>
</evidence>
<dbReference type="Gene3D" id="2.40.330.10">
    <property type="entry name" value="DNA-binding pseudobarrel domain"/>
    <property type="match status" value="1"/>
</dbReference>
<dbReference type="PROSITE" id="PS50863">
    <property type="entry name" value="B3"/>
    <property type="match status" value="1"/>
</dbReference>
<gene>
    <name evidence="8" type="ORF">STAS_01323</name>
</gene>
<comment type="caution">
    <text evidence="8">The sequence shown here is derived from an EMBL/GenBank/DDBJ whole genome shotgun (WGS) entry which is preliminary data.</text>
</comment>
<evidence type="ECO:0000256" key="1">
    <source>
        <dbReference type="ARBA" id="ARBA00004123"/>
    </source>
</evidence>
<dbReference type="InterPro" id="IPR003340">
    <property type="entry name" value="B3_DNA-bd"/>
</dbReference>
<dbReference type="GO" id="GO:0003677">
    <property type="term" value="F:DNA binding"/>
    <property type="evidence" value="ECO:0007669"/>
    <property type="project" value="UniProtKB-KW"/>
</dbReference>
<keyword evidence="9" id="KW-1185">Reference proteome</keyword>
<dbReference type="SMART" id="SM01019">
    <property type="entry name" value="B3"/>
    <property type="match status" value="1"/>
</dbReference>
<keyword evidence="5" id="KW-0539">Nucleus</keyword>
<name>A0A5A7NZ34_STRAF</name>
<organism evidence="8 9">
    <name type="scientific">Striga asiatica</name>
    <name type="common">Asiatic witchweed</name>
    <name type="synonym">Buchnera asiatica</name>
    <dbReference type="NCBI Taxonomy" id="4170"/>
    <lineage>
        <taxon>Eukaryota</taxon>
        <taxon>Viridiplantae</taxon>
        <taxon>Streptophyta</taxon>
        <taxon>Embryophyta</taxon>
        <taxon>Tracheophyta</taxon>
        <taxon>Spermatophyta</taxon>
        <taxon>Magnoliopsida</taxon>
        <taxon>eudicotyledons</taxon>
        <taxon>Gunneridae</taxon>
        <taxon>Pentapetalae</taxon>
        <taxon>asterids</taxon>
        <taxon>lamiids</taxon>
        <taxon>Lamiales</taxon>
        <taxon>Orobanchaceae</taxon>
        <taxon>Buchnereae</taxon>
        <taxon>Striga</taxon>
    </lineage>
</organism>
<evidence type="ECO:0000313" key="9">
    <source>
        <dbReference type="Proteomes" id="UP000325081"/>
    </source>
</evidence>
<accession>A0A5A7NZ34</accession>
<dbReference type="Proteomes" id="UP000325081">
    <property type="component" value="Unassembled WGS sequence"/>
</dbReference>
<dbReference type="GO" id="GO:0005634">
    <property type="term" value="C:nucleus"/>
    <property type="evidence" value="ECO:0007669"/>
    <property type="project" value="UniProtKB-SubCell"/>
</dbReference>
<comment type="subcellular location">
    <subcellularLocation>
        <location evidence="1">Nucleus</location>
    </subcellularLocation>
</comment>
<dbReference type="PANTHER" id="PTHR31140:SF123">
    <property type="entry name" value="B3 DOMAIN-CONTAINING TRANSCRIPTION FACTOR NGA1"/>
    <property type="match status" value="1"/>
</dbReference>
<protein>
    <submittedName>
        <fullName evidence="8">AP2/B3-like transcriptional factor family protein</fullName>
    </submittedName>
</protein>
<evidence type="ECO:0000256" key="5">
    <source>
        <dbReference type="ARBA" id="ARBA00023242"/>
    </source>
</evidence>
<evidence type="ECO:0000256" key="6">
    <source>
        <dbReference type="SAM" id="MobiDB-lite"/>
    </source>
</evidence>
<reference evidence="9" key="1">
    <citation type="journal article" date="2019" name="Curr. Biol.">
        <title>Genome Sequence of Striga asiatica Provides Insight into the Evolution of Plant Parasitism.</title>
        <authorList>
            <person name="Yoshida S."/>
            <person name="Kim S."/>
            <person name="Wafula E.K."/>
            <person name="Tanskanen J."/>
            <person name="Kim Y.M."/>
            <person name="Honaas L."/>
            <person name="Yang Z."/>
            <person name="Spallek T."/>
            <person name="Conn C.E."/>
            <person name="Ichihashi Y."/>
            <person name="Cheong K."/>
            <person name="Cui S."/>
            <person name="Der J.P."/>
            <person name="Gundlach H."/>
            <person name="Jiao Y."/>
            <person name="Hori C."/>
            <person name="Ishida J.K."/>
            <person name="Kasahara H."/>
            <person name="Kiba T."/>
            <person name="Kim M.S."/>
            <person name="Koo N."/>
            <person name="Laohavisit A."/>
            <person name="Lee Y.H."/>
            <person name="Lumba S."/>
            <person name="McCourt P."/>
            <person name="Mortimer J.C."/>
            <person name="Mutuku J.M."/>
            <person name="Nomura T."/>
            <person name="Sasaki-Sekimoto Y."/>
            <person name="Seto Y."/>
            <person name="Wang Y."/>
            <person name="Wakatake T."/>
            <person name="Sakakibara H."/>
            <person name="Demura T."/>
            <person name="Yamaguchi S."/>
            <person name="Yoneyama K."/>
            <person name="Manabe R.I."/>
            <person name="Nelson D.C."/>
            <person name="Schulman A.H."/>
            <person name="Timko M.P."/>
            <person name="dePamphilis C.W."/>
            <person name="Choi D."/>
            <person name="Shirasu K."/>
        </authorList>
    </citation>
    <scope>NUCLEOTIDE SEQUENCE [LARGE SCALE GENOMIC DNA]</scope>
    <source>
        <strain evidence="9">cv. UVA1</strain>
    </source>
</reference>
<dbReference type="CDD" id="cd10017">
    <property type="entry name" value="B3_DNA"/>
    <property type="match status" value="1"/>
</dbReference>
<dbReference type="GO" id="GO:0003700">
    <property type="term" value="F:DNA-binding transcription factor activity"/>
    <property type="evidence" value="ECO:0007669"/>
    <property type="project" value="InterPro"/>
</dbReference>
<dbReference type="InterPro" id="IPR044800">
    <property type="entry name" value="LEC2-like"/>
</dbReference>
<feature type="region of interest" description="Disordered" evidence="6">
    <location>
        <begin position="1"/>
        <end position="28"/>
    </location>
</feature>
<dbReference type="AlphaFoldDB" id="A0A5A7NZ34"/>
<keyword evidence="4" id="KW-0804">Transcription</keyword>
<evidence type="ECO:0000259" key="7">
    <source>
        <dbReference type="PROSITE" id="PS50863"/>
    </source>
</evidence>
<dbReference type="SUPFAM" id="SSF101936">
    <property type="entry name" value="DNA-binding pseudobarrel domain"/>
    <property type="match status" value="1"/>
</dbReference>
<keyword evidence="3" id="KW-0238">DNA-binding</keyword>
<keyword evidence="2" id="KW-0805">Transcription regulation</keyword>
<dbReference type="PANTHER" id="PTHR31140">
    <property type="entry name" value="B3 DOMAIN-CONTAINING TRANSCRIPTION FACTOR ABI3"/>
    <property type="match status" value="1"/>
</dbReference>
<proteinExistence type="predicted"/>